<evidence type="ECO:0008006" key="3">
    <source>
        <dbReference type="Google" id="ProtNLM"/>
    </source>
</evidence>
<name>A0ABP8NDP4_9BACT</name>
<sequence length="131" mass="15267">MPVPLLEASVRKVYNLKYSWWQLEQYATLQVAGREFIIPAGYRSDFASAPRWSWWLVPPHGRSALPSVGHDFLCDYALVPRQLADQWFYAALQEAGVRRWQAWLMFAYVRLLGWARYGQLATQYKNTPNGL</sequence>
<comment type="caution">
    <text evidence="1">The sequence shown here is derived from an EMBL/GenBank/DDBJ whole genome shotgun (WGS) entry which is preliminary data.</text>
</comment>
<gene>
    <name evidence="1" type="ORF">GCM10023189_43150</name>
</gene>
<evidence type="ECO:0000313" key="2">
    <source>
        <dbReference type="Proteomes" id="UP001501175"/>
    </source>
</evidence>
<dbReference type="Proteomes" id="UP001501175">
    <property type="component" value="Unassembled WGS sequence"/>
</dbReference>
<dbReference type="InterPro" id="IPR010767">
    <property type="entry name" value="Phage_CGC-2007_Cje0229"/>
</dbReference>
<reference evidence="2" key="1">
    <citation type="journal article" date="2019" name="Int. J. Syst. Evol. Microbiol.">
        <title>The Global Catalogue of Microorganisms (GCM) 10K type strain sequencing project: providing services to taxonomists for standard genome sequencing and annotation.</title>
        <authorList>
            <consortium name="The Broad Institute Genomics Platform"/>
            <consortium name="The Broad Institute Genome Sequencing Center for Infectious Disease"/>
            <person name="Wu L."/>
            <person name="Ma J."/>
        </authorList>
    </citation>
    <scope>NUCLEOTIDE SEQUENCE [LARGE SCALE GENOMIC DNA]</scope>
    <source>
        <strain evidence="2">JCM 17927</strain>
    </source>
</reference>
<protein>
    <recommendedName>
        <fullName evidence="3">DUF1353 domain-containing protein</fullName>
    </recommendedName>
</protein>
<proteinExistence type="predicted"/>
<dbReference type="Pfam" id="PF07087">
    <property type="entry name" value="DUF1353"/>
    <property type="match status" value="1"/>
</dbReference>
<keyword evidence="2" id="KW-1185">Reference proteome</keyword>
<evidence type="ECO:0000313" key="1">
    <source>
        <dbReference type="EMBL" id="GAA4464191.1"/>
    </source>
</evidence>
<dbReference type="RefSeq" id="WP_345246970.1">
    <property type="nucleotide sequence ID" value="NZ_BAABHD010000076.1"/>
</dbReference>
<accession>A0ABP8NDP4</accession>
<dbReference type="EMBL" id="BAABHD010000076">
    <property type="protein sequence ID" value="GAA4464191.1"/>
    <property type="molecule type" value="Genomic_DNA"/>
</dbReference>
<organism evidence="1 2">
    <name type="scientific">Nibrella saemangeumensis</name>
    <dbReference type="NCBI Taxonomy" id="1084526"/>
    <lineage>
        <taxon>Bacteria</taxon>
        <taxon>Pseudomonadati</taxon>
        <taxon>Bacteroidota</taxon>
        <taxon>Cytophagia</taxon>
        <taxon>Cytophagales</taxon>
        <taxon>Spirosomataceae</taxon>
        <taxon>Nibrella</taxon>
    </lineage>
</organism>